<evidence type="ECO:0000256" key="4">
    <source>
        <dbReference type="ARBA" id="ARBA00022692"/>
    </source>
</evidence>
<keyword evidence="5 7" id="KW-1133">Transmembrane helix</keyword>
<feature type="transmembrane region" description="Helical" evidence="7">
    <location>
        <begin position="48"/>
        <end position="68"/>
    </location>
</feature>
<name>A0A6A7Y557_9HYPH</name>
<dbReference type="PANTHER" id="PTHR33452">
    <property type="entry name" value="OXIDOREDUCTASE CATD-RELATED"/>
    <property type="match status" value="1"/>
</dbReference>
<keyword evidence="3" id="KW-1003">Cell membrane</keyword>
<accession>A0A6A7Y557</accession>
<evidence type="ECO:0000313" key="8">
    <source>
        <dbReference type="EMBL" id="MQT14323.1"/>
    </source>
</evidence>
<evidence type="ECO:0000256" key="1">
    <source>
        <dbReference type="ARBA" id="ARBA00004651"/>
    </source>
</evidence>
<gene>
    <name evidence="8" type="ORF">F0357_17055</name>
</gene>
<dbReference type="EMBL" id="VWNA01000001">
    <property type="protein sequence ID" value="MQT14323.1"/>
    <property type="molecule type" value="Genomic_DNA"/>
</dbReference>
<keyword evidence="4 7" id="KW-0812">Transmembrane</keyword>
<comment type="subcellular location">
    <subcellularLocation>
        <location evidence="1">Cell membrane</location>
        <topology evidence="1">Multi-pass membrane protein</topology>
    </subcellularLocation>
</comment>
<dbReference type="Proteomes" id="UP000332515">
    <property type="component" value="Unassembled WGS sequence"/>
</dbReference>
<evidence type="ECO:0000256" key="2">
    <source>
        <dbReference type="ARBA" id="ARBA00006679"/>
    </source>
</evidence>
<comment type="caution">
    <text evidence="8">The sequence shown here is derived from an EMBL/GenBank/DDBJ whole genome shotgun (WGS) entry which is preliminary data.</text>
</comment>
<reference evidence="8 9" key="1">
    <citation type="submission" date="2019-09" db="EMBL/GenBank/DDBJ databases">
        <title>Segnochrobactrum spirostomi gen. nov., sp. nov., isolated from the ciliate Spirostomum cf. yagiui and description of a novel family, Segnochrobactraceae fam. nov. within the order Rhizobiales of the class Alphaproteobacteria.</title>
        <authorList>
            <person name="Akter S."/>
            <person name="Shazib S.U.A."/>
            <person name="Shin M.K."/>
        </authorList>
    </citation>
    <scope>NUCLEOTIDE SEQUENCE [LARGE SCALE GENOMIC DNA]</scope>
    <source>
        <strain evidence="8 9">Sp-1</strain>
    </source>
</reference>
<dbReference type="InterPro" id="IPR051907">
    <property type="entry name" value="DoxX-like_oxidoreductase"/>
</dbReference>
<dbReference type="InterPro" id="IPR032808">
    <property type="entry name" value="DoxX"/>
</dbReference>
<dbReference type="AlphaFoldDB" id="A0A6A7Y557"/>
<proteinExistence type="inferred from homology"/>
<feature type="transmembrane region" description="Helical" evidence="7">
    <location>
        <begin position="12"/>
        <end position="28"/>
    </location>
</feature>
<evidence type="ECO:0000256" key="5">
    <source>
        <dbReference type="ARBA" id="ARBA00022989"/>
    </source>
</evidence>
<feature type="transmembrane region" description="Helical" evidence="7">
    <location>
        <begin position="106"/>
        <end position="127"/>
    </location>
</feature>
<protein>
    <submittedName>
        <fullName evidence="8">DoxX family protein</fullName>
    </submittedName>
</protein>
<sequence>MAAQQSRLSRYAPYMLGILRFITGLLFLEHGSSKLFGFPHSPMFDGLQIVSVFGIGGILELCGGILILLGAFTRIVAFVLAGEMAFAYWMFHFPQSPFPALNQGDAAILFCFIFLYLVFAGPGAFSLDGQRKA</sequence>
<evidence type="ECO:0000313" key="9">
    <source>
        <dbReference type="Proteomes" id="UP000332515"/>
    </source>
</evidence>
<keyword evidence="9" id="KW-1185">Reference proteome</keyword>
<dbReference type="GO" id="GO:0005886">
    <property type="term" value="C:plasma membrane"/>
    <property type="evidence" value="ECO:0007669"/>
    <property type="project" value="UniProtKB-SubCell"/>
</dbReference>
<evidence type="ECO:0000256" key="3">
    <source>
        <dbReference type="ARBA" id="ARBA00022475"/>
    </source>
</evidence>
<organism evidence="8 9">
    <name type="scientific">Segnochrobactrum spirostomi</name>
    <dbReference type="NCBI Taxonomy" id="2608987"/>
    <lineage>
        <taxon>Bacteria</taxon>
        <taxon>Pseudomonadati</taxon>
        <taxon>Pseudomonadota</taxon>
        <taxon>Alphaproteobacteria</taxon>
        <taxon>Hyphomicrobiales</taxon>
        <taxon>Segnochrobactraceae</taxon>
        <taxon>Segnochrobactrum</taxon>
    </lineage>
</organism>
<keyword evidence="6 7" id="KW-0472">Membrane</keyword>
<dbReference type="RefSeq" id="WP_153484810.1">
    <property type="nucleotide sequence ID" value="NZ_VWNA01000001.1"/>
</dbReference>
<evidence type="ECO:0000256" key="7">
    <source>
        <dbReference type="SAM" id="Phobius"/>
    </source>
</evidence>
<feature type="transmembrane region" description="Helical" evidence="7">
    <location>
        <begin position="75"/>
        <end position="94"/>
    </location>
</feature>
<comment type="similarity">
    <text evidence="2">Belongs to the DoxX family.</text>
</comment>
<dbReference type="Pfam" id="PF07681">
    <property type="entry name" value="DoxX"/>
    <property type="match status" value="1"/>
</dbReference>
<evidence type="ECO:0000256" key="6">
    <source>
        <dbReference type="ARBA" id="ARBA00023136"/>
    </source>
</evidence>
<dbReference type="PANTHER" id="PTHR33452:SF4">
    <property type="entry name" value="BLL4328 PROTEIN"/>
    <property type="match status" value="1"/>
</dbReference>